<evidence type="ECO:0000313" key="8">
    <source>
        <dbReference type="Proteomes" id="UP001358586"/>
    </source>
</evidence>
<sequence length="311" mass="35130">MIVSLGFDVEQNTLGGDFGGEASNSDDSSYKAYESDASYSNSFECDGDNVDEPKVVVGLGDDFDSNSNKDLKNELDSVEDGKEKYPLFNLQTDMRKPILVKGLVFPNKDILKDAIRQYSLTLMLKQETVPDIFTTISKTWKDLDAKRCILLTEKLLNVWQVYAGNENKYEVDCGLGNKQVVDLVNYSYSCRKWDLSRIPCKHVISCKKLLGVSPEAYANTCYSITTQLNIYSHLINPVKGPIQWEHVRDIEPILPPMIRRPLGIPKQTRRKEVDEERKSGTKLSKTRQQDNYTKCGKPGHNTRTCKGIVGL</sequence>
<evidence type="ECO:0000313" key="7">
    <source>
        <dbReference type="EMBL" id="KAK5819124.1"/>
    </source>
</evidence>
<keyword evidence="1" id="KW-0479">Metal-binding</keyword>
<evidence type="ECO:0000256" key="5">
    <source>
        <dbReference type="SAM" id="MobiDB-lite"/>
    </source>
</evidence>
<evidence type="ECO:0000256" key="3">
    <source>
        <dbReference type="ARBA" id="ARBA00022833"/>
    </source>
</evidence>
<dbReference type="PANTHER" id="PTHR31973">
    <property type="entry name" value="POLYPROTEIN, PUTATIVE-RELATED"/>
    <property type="match status" value="1"/>
</dbReference>
<dbReference type="PANTHER" id="PTHR31973:SF187">
    <property type="entry name" value="MUTATOR TRANSPOSASE MUDRA PROTEIN"/>
    <property type="match status" value="1"/>
</dbReference>
<dbReference type="Pfam" id="PF04434">
    <property type="entry name" value="SWIM"/>
    <property type="match status" value="1"/>
</dbReference>
<dbReference type="Proteomes" id="UP001358586">
    <property type="component" value="Chromosome 7"/>
</dbReference>
<name>A0ABR0PCT7_GOSAR</name>
<proteinExistence type="predicted"/>
<dbReference type="EMBL" id="JARKNE010000007">
    <property type="protein sequence ID" value="KAK5819124.1"/>
    <property type="molecule type" value="Genomic_DNA"/>
</dbReference>
<feature type="compositionally biased region" description="Basic and acidic residues" evidence="5">
    <location>
        <begin position="270"/>
        <end position="279"/>
    </location>
</feature>
<organism evidence="7 8">
    <name type="scientific">Gossypium arboreum</name>
    <name type="common">Tree cotton</name>
    <name type="synonym">Gossypium nanking</name>
    <dbReference type="NCBI Taxonomy" id="29729"/>
    <lineage>
        <taxon>Eukaryota</taxon>
        <taxon>Viridiplantae</taxon>
        <taxon>Streptophyta</taxon>
        <taxon>Embryophyta</taxon>
        <taxon>Tracheophyta</taxon>
        <taxon>Spermatophyta</taxon>
        <taxon>Magnoliopsida</taxon>
        <taxon>eudicotyledons</taxon>
        <taxon>Gunneridae</taxon>
        <taxon>Pentapetalae</taxon>
        <taxon>rosids</taxon>
        <taxon>malvids</taxon>
        <taxon>Malvales</taxon>
        <taxon>Malvaceae</taxon>
        <taxon>Malvoideae</taxon>
        <taxon>Gossypium</taxon>
    </lineage>
</organism>
<gene>
    <name evidence="7" type="ORF">PVK06_024085</name>
</gene>
<comment type="caution">
    <text evidence="7">The sequence shown here is derived from an EMBL/GenBank/DDBJ whole genome shotgun (WGS) entry which is preliminary data.</text>
</comment>
<reference evidence="7 8" key="1">
    <citation type="submission" date="2023-03" db="EMBL/GenBank/DDBJ databases">
        <title>WGS of Gossypium arboreum.</title>
        <authorList>
            <person name="Yu D."/>
        </authorList>
    </citation>
    <scope>NUCLEOTIDE SEQUENCE [LARGE SCALE GENOMIC DNA]</scope>
    <source>
        <tissue evidence="7">Leaf</tissue>
    </source>
</reference>
<evidence type="ECO:0000256" key="2">
    <source>
        <dbReference type="ARBA" id="ARBA00022771"/>
    </source>
</evidence>
<evidence type="ECO:0000259" key="6">
    <source>
        <dbReference type="PROSITE" id="PS50966"/>
    </source>
</evidence>
<feature type="region of interest" description="Disordered" evidence="5">
    <location>
        <begin position="264"/>
        <end position="297"/>
    </location>
</feature>
<keyword evidence="3" id="KW-0862">Zinc</keyword>
<keyword evidence="8" id="KW-1185">Reference proteome</keyword>
<feature type="domain" description="SWIM-type" evidence="6">
    <location>
        <begin position="169"/>
        <end position="211"/>
    </location>
</feature>
<protein>
    <recommendedName>
        <fullName evidence="6">SWIM-type domain-containing protein</fullName>
    </recommendedName>
</protein>
<dbReference type="InterPro" id="IPR007527">
    <property type="entry name" value="Znf_SWIM"/>
</dbReference>
<accession>A0ABR0PCT7</accession>
<dbReference type="InterPro" id="IPR006564">
    <property type="entry name" value="Znf_PMZ"/>
</dbReference>
<dbReference type="PROSITE" id="PS50966">
    <property type="entry name" value="ZF_SWIM"/>
    <property type="match status" value="1"/>
</dbReference>
<evidence type="ECO:0000256" key="1">
    <source>
        <dbReference type="ARBA" id="ARBA00022723"/>
    </source>
</evidence>
<dbReference type="SMART" id="SM00575">
    <property type="entry name" value="ZnF_PMZ"/>
    <property type="match status" value="1"/>
</dbReference>
<evidence type="ECO:0000256" key="4">
    <source>
        <dbReference type="PROSITE-ProRule" id="PRU00325"/>
    </source>
</evidence>
<keyword evidence="2 4" id="KW-0863">Zinc-finger</keyword>